<accession>A0A9Q0IZ02</accession>
<evidence type="ECO:0000313" key="7">
    <source>
        <dbReference type="Proteomes" id="UP001141552"/>
    </source>
</evidence>
<reference evidence="6" key="2">
    <citation type="journal article" date="2023" name="Plants (Basel)">
        <title>Annotation of the Turnera subulata (Passifloraceae) Draft Genome Reveals the S-Locus Evolved after the Divergence of Turneroideae from Passifloroideae in a Stepwise Manner.</title>
        <authorList>
            <person name="Henning P.M."/>
            <person name="Roalson E.H."/>
            <person name="Mir W."/>
            <person name="McCubbin A.G."/>
            <person name="Shore J.S."/>
        </authorList>
    </citation>
    <scope>NUCLEOTIDE SEQUENCE</scope>
    <source>
        <strain evidence="6">F60SS</strain>
    </source>
</reference>
<proteinExistence type="inferred from homology"/>
<dbReference type="Gene3D" id="2.60.120.10">
    <property type="entry name" value="Jelly Rolls"/>
    <property type="match status" value="9"/>
</dbReference>
<feature type="domain" description="Cupin type-1" evidence="5">
    <location>
        <begin position="989"/>
        <end position="1123"/>
    </location>
</feature>
<gene>
    <name evidence="6" type="ORF">Tsubulata_022717</name>
</gene>
<protein>
    <recommendedName>
        <fullName evidence="5">Cupin type-1 domain-containing protein</fullName>
    </recommendedName>
</protein>
<dbReference type="PANTHER" id="PTHR31189">
    <property type="entry name" value="OS03G0336100 PROTEIN-RELATED"/>
    <property type="match status" value="1"/>
</dbReference>
<feature type="domain" description="Cupin type-1" evidence="5">
    <location>
        <begin position="194"/>
        <end position="310"/>
    </location>
</feature>
<feature type="domain" description="Cupin type-1" evidence="5">
    <location>
        <begin position="1304"/>
        <end position="1455"/>
    </location>
</feature>
<dbReference type="OrthoDB" id="735591at2759"/>
<dbReference type="Proteomes" id="UP001141552">
    <property type="component" value="Unassembled WGS sequence"/>
</dbReference>
<dbReference type="CDD" id="cd02242">
    <property type="entry name" value="cupin_11S_legumin_N"/>
    <property type="match status" value="3"/>
</dbReference>
<keyword evidence="3" id="KW-0708">Seed storage protein</keyword>
<evidence type="ECO:0000256" key="3">
    <source>
        <dbReference type="ARBA" id="ARBA00023129"/>
    </source>
</evidence>
<dbReference type="InterPro" id="IPR014710">
    <property type="entry name" value="RmlC-like_jellyroll"/>
</dbReference>
<feature type="domain" description="Cupin type-1" evidence="5">
    <location>
        <begin position="1489"/>
        <end position="1609"/>
    </location>
</feature>
<keyword evidence="2" id="KW-0758">Storage protein</keyword>
<dbReference type="InterPro" id="IPR006045">
    <property type="entry name" value="Cupin_1"/>
</dbReference>
<keyword evidence="7" id="KW-1185">Reference proteome</keyword>
<dbReference type="SMART" id="SM00835">
    <property type="entry name" value="Cupin_1"/>
    <property type="match status" value="9"/>
</dbReference>
<dbReference type="InterPro" id="IPR050253">
    <property type="entry name" value="Seed_Storage-Functional"/>
</dbReference>
<feature type="domain" description="Cupin type-1" evidence="5">
    <location>
        <begin position="509"/>
        <end position="670"/>
    </location>
</feature>
<evidence type="ECO:0000313" key="6">
    <source>
        <dbReference type="EMBL" id="KAJ4822179.1"/>
    </source>
</evidence>
<dbReference type="InterPro" id="IPR011051">
    <property type="entry name" value="RmlC_Cupin_sf"/>
</dbReference>
<dbReference type="PANTHER" id="PTHR31189:SF45">
    <property type="entry name" value="OS09G0552500 PROTEIN"/>
    <property type="match status" value="1"/>
</dbReference>
<dbReference type="GO" id="GO:0045735">
    <property type="term" value="F:nutrient reservoir activity"/>
    <property type="evidence" value="ECO:0007669"/>
    <property type="project" value="UniProtKB-KW"/>
</dbReference>
<feature type="domain" description="Cupin type-1" evidence="5">
    <location>
        <begin position="7"/>
        <end position="160"/>
    </location>
</feature>
<dbReference type="CDD" id="cd02243">
    <property type="entry name" value="cupin_11S_legumin_C"/>
    <property type="match status" value="2"/>
</dbReference>
<dbReference type="InterPro" id="IPR006044">
    <property type="entry name" value="11S_seedstore_pln"/>
</dbReference>
<dbReference type="SUPFAM" id="SSF51182">
    <property type="entry name" value="RmlC-like cupins"/>
    <property type="match status" value="6"/>
</dbReference>
<feature type="domain" description="Cupin type-1" evidence="5">
    <location>
        <begin position="672"/>
        <end position="874"/>
    </location>
</feature>
<evidence type="ECO:0000259" key="5">
    <source>
        <dbReference type="SMART" id="SM00835"/>
    </source>
</evidence>
<sequence length="1618" mass="175334">MDFDLSPKFADQELFNGEGGSYQSWSATDFPLLGEAKVGAGRLVLQPQGFALPHFADCSKMGYVLQGTEGIVGMVLPNSSKEVVLKLRKGDVIPVPLGSVSWWYNNGDSELIVVFLGETSGAYVPGQFTYFLLSGGLGILSGFSSEFTSRAYKLNQEDANKLANSQKGVLIVKLDEAAAKAMPQPSCHHQKLVYNIDDASSADDLNFKGGGTFKTLTADKFRFLEEVGLSMNHAKLEAKAMYSPTYTADATIRVQIVGINGKRVLDATVEAGQLLVVPRQFTVAKIAGSEGMEFVSILTSTRPVVEELATKKSVWSALSPIVSQFAQELFHGEGGSYHSWTATEFPLLGEEKVGAGRLVLQPQGFALPHYPDCLKIGHVLQGTEGIVGMVLPNSSKEVVLKLRKGDVIPVPLGSLSWWYNNGDSELTVVFLGETSEAYVPGQFTYFILTGGLGILSGFSSEFTSRAYKLNQEDANKLANSQKGLMIVKLEEAAAKAMPQPRCDHHKLVYNTDDASSADDVNVKGGGTFKTCTADKFRFLEEVGLSVNLANLEAKAMYSPTHTVDGTVRVFYVYEGSGKVQVVGINGKRVLDATVEAGQSLVVPQNFAVAIIAGSEGMESVSILTSTRYFHSSDTCCRPVVEELATKKSVWSALSPIVSQVSLDVTSEFEALFRFADEEAFSGEGGTIHTRSTTAFPLLRETNVGAGMLVLKPQCFIIPHNAGNTKIGYVQKEEWDWCSLTHQKRRYLTSGKEMGDIQVLFSWSNQLLPFKWTPSHLAWILHRIHFQSLQTQPRRRKQTCQQPKGDVIPVPLGSLSWWYNNGDSELTVVFLGETSEAYVPGQFTYFILTGGLGILSGFSSEFTSRAYKLNQEDANKLSKSQKGLMIVKLEEAAAKAMPQPSCHHKLVYNLDNACSPDDVNVKGGGTFKTLTADKFPFLEEVRLSVNHAKLEAKAMPVVEELATKKSVWSALSPIVSQVSLDVTPEFEALFRFADEEAFSGEGGTYHTWSTTAFPLLGEANVGAGMLVLKPQCFILPHNAGNTKIGYAVFNLRKGDVVLVPFGTVSWWYNNGDSDLIMLFVGETSKSYAPGQISYFLLTGLQGILPGFSAEFTSRAYKLSQEDANKLANSQKGTLIVPLDEATAKAMPKPDHKTPHRGGGTLKTLTGDKIPLLEEVGLSLNHGRLEAKAMFSPTYTGDSTVRAFYVYKGSGKVQVVGINGKQVLDATIEAGQLLVVPRQFTVAKIAGSEGLEFFSMLTSTRPDLEELATKKSVWSALSPIVSQVSLKLREVQRKEGLKKLKTNMDFDLSPKFAQEVFNGEGGSYHSWSATEFPLLGEAKVGAGRLVLQPQGFALPHSADCSKIGYALQGSEGIVGMVLPNSSKEVVLKLRKGDVIPVPLGSVSWWYNNGDSELIVASGAYVPGQFTYFLLSGGLGILSGFSSEFTSRAYKLNQEDANKLANSQKGVLIVKLDEAAAKGMPQPSGGHHKLVYNTDDASADLNVKGGGMFKTLTADEFPLLEEVGLSLNHARLEAKAMYSPTYTVDGTVRVFYVYKGSGKVQVVGINGKRVLDATVEAGQLLVVPPHFAVAKIAGSEGLEFVSILTSTRSTIETTSLLITGK</sequence>
<comment type="caution">
    <text evidence="6">The sequence shown here is derived from an EMBL/GenBank/DDBJ whole genome shotgun (WGS) entry which is preliminary data.</text>
</comment>
<organism evidence="6 7">
    <name type="scientific">Turnera subulata</name>
    <dbReference type="NCBI Taxonomy" id="218843"/>
    <lineage>
        <taxon>Eukaryota</taxon>
        <taxon>Viridiplantae</taxon>
        <taxon>Streptophyta</taxon>
        <taxon>Embryophyta</taxon>
        <taxon>Tracheophyta</taxon>
        <taxon>Spermatophyta</taxon>
        <taxon>Magnoliopsida</taxon>
        <taxon>eudicotyledons</taxon>
        <taxon>Gunneridae</taxon>
        <taxon>Pentapetalae</taxon>
        <taxon>rosids</taxon>
        <taxon>fabids</taxon>
        <taxon>Malpighiales</taxon>
        <taxon>Passifloraceae</taxon>
        <taxon>Turnera</taxon>
    </lineage>
</organism>
<dbReference type="PRINTS" id="PR00439">
    <property type="entry name" value="11SGLOBULIN"/>
</dbReference>
<feature type="domain" description="Cupin type-1" evidence="5">
    <location>
        <begin position="325"/>
        <end position="475"/>
    </location>
</feature>
<dbReference type="Pfam" id="PF00190">
    <property type="entry name" value="Cupin_1"/>
    <property type="match status" value="9"/>
</dbReference>
<evidence type="ECO:0000256" key="1">
    <source>
        <dbReference type="ARBA" id="ARBA00007178"/>
    </source>
</evidence>
<keyword evidence="4" id="KW-1015">Disulfide bond</keyword>
<dbReference type="EMBL" id="JAKUCV010007742">
    <property type="protein sequence ID" value="KAJ4822179.1"/>
    <property type="molecule type" value="Genomic_DNA"/>
</dbReference>
<comment type="similarity">
    <text evidence="1">Belongs to the 11S seed storage protein (globulins) family.</text>
</comment>
<name>A0A9Q0IZ02_9ROSI</name>
<feature type="domain" description="Cupin type-1" evidence="5">
    <location>
        <begin position="1143"/>
        <end position="1292"/>
    </location>
</feature>
<reference evidence="6" key="1">
    <citation type="submission" date="2022-02" db="EMBL/GenBank/DDBJ databases">
        <authorList>
            <person name="Henning P.M."/>
            <person name="McCubbin A.G."/>
            <person name="Shore J.S."/>
        </authorList>
    </citation>
    <scope>NUCLEOTIDE SEQUENCE</scope>
    <source>
        <strain evidence="6">F60SS</strain>
        <tissue evidence="6">Leaves</tissue>
    </source>
</reference>
<evidence type="ECO:0000256" key="4">
    <source>
        <dbReference type="ARBA" id="ARBA00023157"/>
    </source>
</evidence>
<evidence type="ECO:0000256" key="2">
    <source>
        <dbReference type="ARBA" id="ARBA00022761"/>
    </source>
</evidence>